<accession>A0A9X2VQZ8</accession>
<proteinExistence type="predicted"/>
<dbReference type="Proteomes" id="UP001141259">
    <property type="component" value="Unassembled WGS sequence"/>
</dbReference>
<dbReference type="EMBL" id="JANYMP010000014">
    <property type="protein sequence ID" value="MCS7480669.1"/>
    <property type="molecule type" value="Genomic_DNA"/>
</dbReference>
<evidence type="ECO:0000313" key="2">
    <source>
        <dbReference type="Proteomes" id="UP001141259"/>
    </source>
</evidence>
<protein>
    <recommendedName>
        <fullName evidence="3">IrrE N-terminal-like domain-containing protein</fullName>
    </recommendedName>
</protein>
<comment type="caution">
    <text evidence="1">The sequence shown here is derived from an EMBL/GenBank/DDBJ whole genome shotgun (WGS) entry which is preliminary data.</text>
</comment>
<keyword evidence="2" id="KW-1185">Reference proteome</keyword>
<gene>
    <name evidence="1" type="ORF">NZH93_27760</name>
</gene>
<evidence type="ECO:0008006" key="3">
    <source>
        <dbReference type="Google" id="ProtNLM"/>
    </source>
</evidence>
<sequence length="160" mass="17708">MRRLIKDVRARLAEVVIPAPFSVEAFRAQLARDRGRPLYLHVLPTPLGEGEPCGMWLSLADSDHVFHARGTSPMHELNIILHEIGHLLCDHVGYGPDGGPASLFPLLDPAVVRRVLMRTRYSTPEEEAAELMAALILERVGWPRPGSGRSGRTGELHDLL</sequence>
<organism evidence="1 2">
    <name type="scientific">Umezawaea endophytica</name>
    <dbReference type="NCBI Taxonomy" id="1654476"/>
    <lineage>
        <taxon>Bacteria</taxon>
        <taxon>Bacillati</taxon>
        <taxon>Actinomycetota</taxon>
        <taxon>Actinomycetes</taxon>
        <taxon>Pseudonocardiales</taxon>
        <taxon>Pseudonocardiaceae</taxon>
        <taxon>Umezawaea</taxon>
    </lineage>
</organism>
<evidence type="ECO:0000313" key="1">
    <source>
        <dbReference type="EMBL" id="MCS7480669.1"/>
    </source>
</evidence>
<name>A0A9X2VQZ8_9PSEU</name>
<reference evidence="1" key="1">
    <citation type="submission" date="2022-08" db="EMBL/GenBank/DDBJ databases">
        <authorList>
            <person name="Tistechok S."/>
            <person name="Samborskyy M."/>
            <person name="Roman I."/>
        </authorList>
    </citation>
    <scope>NUCLEOTIDE SEQUENCE</scope>
    <source>
        <strain evidence="1">DSM 103496</strain>
    </source>
</reference>
<dbReference type="AlphaFoldDB" id="A0A9X2VQZ8"/>
<dbReference type="RefSeq" id="WP_259626155.1">
    <property type="nucleotide sequence ID" value="NZ_JANYMP010000014.1"/>
</dbReference>